<dbReference type="EMBL" id="WEGJ01000004">
    <property type="protein sequence ID" value="MQY11657.1"/>
    <property type="molecule type" value="Genomic_DNA"/>
</dbReference>
<reference evidence="1 2" key="1">
    <citation type="submission" date="2019-10" db="EMBL/GenBank/DDBJ databases">
        <title>Streptomyces smaragdinus sp. nov. and Streptomyces fabii sp. nov., isolated from the gut of fungus growing-termite Macrotermes natalensis.</title>
        <authorList>
            <person name="Schwitalla J."/>
            <person name="Benndorf R."/>
            <person name="Martin K."/>
            <person name="De Beer W."/>
            <person name="Kaster A.-K."/>
            <person name="Vollmers J."/>
            <person name="Poulsen M."/>
            <person name="Beemelmanns C."/>
        </authorList>
    </citation>
    <scope>NUCLEOTIDE SEQUENCE [LARGE SCALE GENOMIC DNA]</scope>
    <source>
        <strain evidence="1 2">RB5</strain>
    </source>
</reference>
<evidence type="ECO:0000313" key="1">
    <source>
        <dbReference type="EMBL" id="MQY11657.1"/>
    </source>
</evidence>
<proteinExistence type="predicted"/>
<accession>A0A7K0CDW1</accession>
<evidence type="ECO:0008006" key="3">
    <source>
        <dbReference type="Google" id="ProtNLM"/>
    </source>
</evidence>
<dbReference type="Proteomes" id="UP000466345">
    <property type="component" value="Unassembled WGS sequence"/>
</dbReference>
<sequence length="367" mass="38841">MTDLPDLTELRRLALLHARAQRVPAAECARVLGRVRTADGDAPDGWAAQWTRAGDELARRGRQLAAGRRYGLARFPYPAGEFGRRAHELSVRSFDAWRTTGPGRRAGIGRHEAELPGRGTFTAWTAGLSPGGRRPLVVVMGGIVSPKEQWAPVLARAGALGVAMAVTEMPGVGENTLRYDEGSHRMLPALLDGLAGRADVTRAHALCLSFGGHLALRAAADDPRICGVATVGAPLRGFFLDGEWQSRVPATTVLTLARLTGHPPGEVLGALRGWALEDAPRVPVTYVAAARDDIVPPDEARVLGPGAEVITVDDEHGAPAHLGYTRAVLLRSALRALGVGGAPRVVAGALAGLARPRVRRVRDGVTR</sequence>
<organism evidence="1 2">
    <name type="scientific">Streptomyces smaragdinus</name>
    <dbReference type="NCBI Taxonomy" id="2585196"/>
    <lineage>
        <taxon>Bacteria</taxon>
        <taxon>Bacillati</taxon>
        <taxon>Actinomycetota</taxon>
        <taxon>Actinomycetes</taxon>
        <taxon>Kitasatosporales</taxon>
        <taxon>Streptomycetaceae</taxon>
        <taxon>Streptomyces</taxon>
    </lineage>
</organism>
<gene>
    <name evidence="1" type="ORF">SRB5_17760</name>
</gene>
<protein>
    <recommendedName>
        <fullName evidence="3">Alpha/beta hydrolase</fullName>
    </recommendedName>
</protein>
<evidence type="ECO:0000313" key="2">
    <source>
        <dbReference type="Proteomes" id="UP000466345"/>
    </source>
</evidence>
<keyword evidence="2" id="KW-1185">Reference proteome</keyword>
<dbReference type="InterPro" id="IPR029058">
    <property type="entry name" value="AB_hydrolase_fold"/>
</dbReference>
<comment type="caution">
    <text evidence="1">The sequence shown here is derived from an EMBL/GenBank/DDBJ whole genome shotgun (WGS) entry which is preliminary data.</text>
</comment>
<dbReference type="RefSeq" id="WP_323377337.1">
    <property type="nucleotide sequence ID" value="NZ_WEGJ01000004.1"/>
</dbReference>
<name>A0A7K0CDW1_9ACTN</name>
<dbReference type="SUPFAM" id="SSF53474">
    <property type="entry name" value="alpha/beta-Hydrolases"/>
    <property type="match status" value="1"/>
</dbReference>
<dbReference type="Gene3D" id="3.40.50.1820">
    <property type="entry name" value="alpha/beta hydrolase"/>
    <property type="match status" value="1"/>
</dbReference>
<dbReference type="AlphaFoldDB" id="A0A7K0CDW1"/>